<dbReference type="Proteomes" id="UP001226084">
    <property type="component" value="Unassembled WGS sequence"/>
</dbReference>
<comment type="caution">
    <text evidence="1">The sequence shown here is derived from an EMBL/GenBank/DDBJ whole genome shotgun (WGS) entry which is preliminary data.</text>
</comment>
<dbReference type="Pfam" id="PF05742">
    <property type="entry name" value="TANGO2"/>
    <property type="match status" value="1"/>
</dbReference>
<dbReference type="EMBL" id="JAUTAS010000001">
    <property type="protein sequence ID" value="MDQ1109840.1"/>
    <property type="molecule type" value="Genomic_DNA"/>
</dbReference>
<reference evidence="1" key="1">
    <citation type="submission" date="2023-07" db="EMBL/GenBank/DDBJ databases">
        <title>Functional and genomic diversity of the sorghum phyllosphere microbiome.</title>
        <authorList>
            <person name="Shade A."/>
        </authorList>
    </citation>
    <scope>NUCLEOTIDE SEQUENCE</scope>
    <source>
        <strain evidence="1">SORGH_AS_0457</strain>
    </source>
</reference>
<dbReference type="PANTHER" id="PTHR17985:SF8">
    <property type="entry name" value="TRANSPORT AND GOLGI ORGANIZATION PROTEIN 2 HOMOLOG"/>
    <property type="match status" value="1"/>
</dbReference>
<name>A0AAP5ALN1_9GAMM</name>
<organism evidence="1 2">
    <name type="scientific">Stenotrophomonas rhizophila</name>
    <dbReference type="NCBI Taxonomy" id="216778"/>
    <lineage>
        <taxon>Bacteria</taxon>
        <taxon>Pseudomonadati</taxon>
        <taxon>Pseudomonadota</taxon>
        <taxon>Gammaproteobacteria</taxon>
        <taxon>Lysobacterales</taxon>
        <taxon>Lysobacteraceae</taxon>
        <taxon>Stenotrophomonas</taxon>
    </lineage>
</organism>
<gene>
    <name evidence="1" type="ORF">QE424_002999</name>
</gene>
<dbReference type="AlphaFoldDB" id="A0AAP5ALN1"/>
<dbReference type="InterPro" id="IPR008551">
    <property type="entry name" value="TANGO2"/>
</dbReference>
<evidence type="ECO:0000313" key="1">
    <source>
        <dbReference type="EMBL" id="MDQ1109840.1"/>
    </source>
</evidence>
<evidence type="ECO:0000313" key="2">
    <source>
        <dbReference type="Proteomes" id="UP001226084"/>
    </source>
</evidence>
<sequence>MKHPRAFIRPHVPSDPLLRKTGTMPGMCLLALAWKVHPRWQLLMAGNRDEFHARPTTGLAAWPAPDLGVLAGRDLRSGGTWAGVGLDGRMAVVTNVRDTLARQTGPSRGALVADYLRGTGSAAAFADALAGNAPAFAPFNLLLADRDSCQFLGNHPLLRQALAPGIHGMSNGPLDAPWPKTLALNAALQDWVDAGREDLAPLWAALADENRADDARLPDTGIGLERERWLSAAFIRSPEYGTRASTVIALDAQGQGFIRERRFDPSGACVGETALTVGPPGPLPSPAAG</sequence>
<protein>
    <submittedName>
        <fullName evidence="1">Uncharacterized protein with NRDE domain</fullName>
    </submittedName>
</protein>
<proteinExistence type="predicted"/>
<accession>A0AAP5ALN1</accession>
<dbReference type="PANTHER" id="PTHR17985">
    <property type="entry name" value="SER/THR-RICH PROTEIN T10 IN DGCR REGION"/>
    <property type="match status" value="1"/>
</dbReference>